<organism evidence="2 3">
    <name type="scientific">Actinophytocola gossypii</name>
    <dbReference type="NCBI Taxonomy" id="2812003"/>
    <lineage>
        <taxon>Bacteria</taxon>
        <taxon>Bacillati</taxon>
        <taxon>Actinomycetota</taxon>
        <taxon>Actinomycetes</taxon>
        <taxon>Pseudonocardiales</taxon>
        <taxon>Pseudonocardiaceae</taxon>
    </lineage>
</organism>
<dbReference type="SUPFAM" id="SSF53474">
    <property type="entry name" value="alpha/beta-Hydrolases"/>
    <property type="match status" value="1"/>
</dbReference>
<gene>
    <name evidence="2" type="ORF">JT362_12260</name>
</gene>
<evidence type="ECO:0000259" key="1">
    <source>
        <dbReference type="Pfam" id="PF07819"/>
    </source>
</evidence>
<comment type="caution">
    <text evidence="2">The sequence shown here is derived from an EMBL/GenBank/DDBJ whole genome shotgun (WGS) entry which is preliminary data.</text>
</comment>
<accession>A0ABT2J7Y9</accession>
<evidence type="ECO:0000313" key="2">
    <source>
        <dbReference type="EMBL" id="MCT2583893.1"/>
    </source>
</evidence>
<dbReference type="Proteomes" id="UP001156441">
    <property type="component" value="Unassembled WGS sequence"/>
</dbReference>
<dbReference type="EMBL" id="JAFFZE010000010">
    <property type="protein sequence ID" value="MCT2583893.1"/>
    <property type="molecule type" value="Genomic_DNA"/>
</dbReference>
<proteinExistence type="predicted"/>
<sequence length="366" mass="39285">MLTELLGDVVHGAEKVHHGLAALIHETARTGVSRSGAVLGSLAATATRPPRMLIDSPVGQRALGIANGMFGEKADARGGALPAAMTVRLDHRRIDLDGDSLTAAFPDATGRLVVFLHGLVETERSWFHRHAPGRSRSGTDFGSRLAEDLPCTPVYVRYNTGRRVSDNGGELVDLLTELVAGWPVEVTEIVLIGHSMGGLVARSALLQATEQPIPWFSTVTRLVCLGTPHTGAPLERGVVHVTALLDKLAVAAPLVRLLALRSDGIKDLARGSLHRTEWATEPTATVAPVPTLPTEVRQYFVAATLTRSRESLLARFLGDLLVAPASAGDSTQGADLRWFGGMHHFDLLCHDAVYDAMLDWLRSDPR</sequence>
<dbReference type="Gene3D" id="3.40.50.1820">
    <property type="entry name" value="alpha/beta hydrolase"/>
    <property type="match status" value="1"/>
</dbReference>
<feature type="domain" description="GPI inositol-deacylase PGAP1-like alpha/beta" evidence="1">
    <location>
        <begin position="182"/>
        <end position="246"/>
    </location>
</feature>
<keyword evidence="3" id="KW-1185">Reference proteome</keyword>
<dbReference type="RefSeq" id="WP_260191272.1">
    <property type="nucleotide sequence ID" value="NZ_JAFFZE010000010.1"/>
</dbReference>
<reference evidence="2 3" key="1">
    <citation type="submission" date="2021-02" db="EMBL/GenBank/DDBJ databases">
        <title>Actinophytocola xerophila sp. nov., isolated from soil of cotton cropping field.</title>
        <authorList>
            <person name="Huang R."/>
            <person name="Chen X."/>
            <person name="Ge X."/>
            <person name="Liu W."/>
        </authorList>
    </citation>
    <scope>NUCLEOTIDE SEQUENCE [LARGE SCALE GENOMIC DNA]</scope>
    <source>
        <strain evidence="2 3">S1-96</strain>
    </source>
</reference>
<dbReference type="InterPro" id="IPR012908">
    <property type="entry name" value="PGAP1-ab_dom-like"/>
</dbReference>
<dbReference type="InterPro" id="IPR029058">
    <property type="entry name" value="AB_hydrolase_fold"/>
</dbReference>
<evidence type="ECO:0000313" key="3">
    <source>
        <dbReference type="Proteomes" id="UP001156441"/>
    </source>
</evidence>
<protein>
    <recommendedName>
        <fullName evidence="1">GPI inositol-deacylase PGAP1-like alpha/beta domain-containing protein</fullName>
    </recommendedName>
</protein>
<dbReference type="Pfam" id="PF07819">
    <property type="entry name" value="PGAP1"/>
    <property type="match status" value="1"/>
</dbReference>
<name>A0ABT2J7Y9_9PSEU</name>